<accession>A0A0V8GJH5</accession>
<sequence>MGKRISGEERRKSLLRMIEESEQPVTGTALAKQAGVSRQVIVQDLSLLKAKGYPVIATARGYLINDPEIDGSKLRRKIVCRHGIDQLKDECDAIVDEGVVIRDVIIEHPVYGFITGELMLKSRRDVRVLLEQLHETQATPLSSLTDGVHIHTLEADHEDALEAAIAKLDRLGILVSELDV</sequence>
<dbReference type="GO" id="GO:0046872">
    <property type="term" value="F:metal ion binding"/>
    <property type="evidence" value="ECO:0007669"/>
    <property type="project" value="UniProtKB-KW"/>
</dbReference>
<dbReference type="SUPFAM" id="SSF75500">
    <property type="entry name" value="Putative transcriptional regulator TM1602, C-terminal domain"/>
    <property type="match status" value="1"/>
</dbReference>
<dbReference type="SMR" id="A0A0V8GJH5"/>
<dbReference type="Pfam" id="PF02829">
    <property type="entry name" value="3H"/>
    <property type="match status" value="1"/>
</dbReference>
<dbReference type="Gene3D" id="1.10.10.10">
    <property type="entry name" value="Winged helix-like DNA-binding domain superfamily/Winged helix DNA-binding domain"/>
    <property type="match status" value="1"/>
</dbReference>
<evidence type="ECO:0000256" key="1">
    <source>
        <dbReference type="PIRSR" id="PIRSR037847-1"/>
    </source>
</evidence>
<feature type="binding site" evidence="1">
    <location>
        <position position="151"/>
    </location>
    <ligand>
        <name>Ni(2+)</name>
        <dbReference type="ChEBI" id="CHEBI:49786"/>
    </ligand>
</feature>
<dbReference type="Gene3D" id="3.30.1340.20">
    <property type="entry name" value="3H domain"/>
    <property type="match status" value="1"/>
</dbReference>
<dbReference type="OrthoDB" id="9792661at2"/>
<proteinExistence type="predicted"/>
<dbReference type="InterPro" id="IPR035922">
    <property type="entry name" value="3H_dom_sf"/>
</dbReference>
<organism evidence="4 6">
    <name type="scientific">Exiguobacterium indicum</name>
    <dbReference type="NCBI Taxonomy" id="296995"/>
    <lineage>
        <taxon>Bacteria</taxon>
        <taxon>Bacillati</taxon>
        <taxon>Bacillota</taxon>
        <taxon>Bacilli</taxon>
        <taxon>Bacillales</taxon>
        <taxon>Bacillales Family XII. Incertae Sedis</taxon>
        <taxon>Exiguobacterium</taxon>
    </lineage>
</organism>
<gene>
    <name evidence="4" type="ORF">AS033_03350</name>
    <name evidence="5" type="ORF">SZL87_03915</name>
</gene>
<dbReference type="PANTHER" id="PTHR40068">
    <property type="entry name" value="TRANSCRIPTION REPRESSOR NIAR-RELATED"/>
    <property type="match status" value="1"/>
</dbReference>
<evidence type="ECO:0000259" key="3">
    <source>
        <dbReference type="Pfam" id="PF08279"/>
    </source>
</evidence>
<feature type="binding site" evidence="1">
    <location>
        <position position="90"/>
    </location>
    <ligand>
        <name>Ni(2+)</name>
        <dbReference type="ChEBI" id="CHEBI:49786"/>
    </ligand>
</feature>
<feature type="binding site" evidence="1">
    <location>
        <position position="82"/>
    </location>
    <ligand>
        <name>Ni(2+)</name>
        <dbReference type="ChEBI" id="CHEBI:49786"/>
    </ligand>
</feature>
<keyword evidence="1" id="KW-0479">Metal-binding</keyword>
<dbReference type="EMBL" id="LNQL01000001">
    <property type="protein sequence ID" value="KSU50430.1"/>
    <property type="molecule type" value="Genomic_DNA"/>
</dbReference>
<dbReference type="RefSeq" id="WP_058264756.1">
    <property type="nucleotide sequence ID" value="NZ_FMYN01000001.1"/>
</dbReference>
<keyword evidence="1" id="KW-0533">Nickel</keyword>
<dbReference type="PANTHER" id="PTHR40068:SF1">
    <property type="entry name" value="TRANSCRIPTION REPRESSOR NIAR-RELATED"/>
    <property type="match status" value="1"/>
</dbReference>
<dbReference type="EMBL" id="JBAWKY010000001">
    <property type="protein sequence ID" value="MEI4461571.1"/>
    <property type="molecule type" value="Genomic_DNA"/>
</dbReference>
<dbReference type="InterPro" id="IPR036388">
    <property type="entry name" value="WH-like_DNA-bd_sf"/>
</dbReference>
<feature type="domain" description="3H" evidence="2">
    <location>
        <begin position="78"/>
        <end position="174"/>
    </location>
</feature>
<evidence type="ECO:0000313" key="4">
    <source>
        <dbReference type="EMBL" id="KSU50430.1"/>
    </source>
</evidence>
<evidence type="ECO:0000313" key="5">
    <source>
        <dbReference type="EMBL" id="MEI4461571.1"/>
    </source>
</evidence>
<comment type="caution">
    <text evidence="4">The sequence shown here is derived from an EMBL/GenBank/DDBJ whole genome shotgun (WGS) entry which is preliminary data.</text>
</comment>
<dbReference type="AlphaFoldDB" id="A0A0V8GJH5"/>
<dbReference type="InterPro" id="IPR026043">
    <property type="entry name" value="NadR"/>
</dbReference>
<dbReference type="Pfam" id="PF08279">
    <property type="entry name" value="HTH_11"/>
    <property type="match status" value="1"/>
</dbReference>
<dbReference type="Proteomes" id="UP000053797">
    <property type="component" value="Unassembled WGS sequence"/>
</dbReference>
<name>A0A0V8GJH5_9BACL</name>
<dbReference type="Proteomes" id="UP001387110">
    <property type="component" value="Unassembled WGS sequence"/>
</dbReference>
<evidence type="ECO:0000259" key="2">
    <source>
        <dbReference type="Pfam" id="PF02829"/>
    </source>
</evidence>
<keyword evidence="7" id="KW-1185">Reference proteome</keyword>
<protein>
    <submittedName>
        <fullName evidence="5">Transcription repressor NadR</fullName>
    </submittedName>
    <submittedName>
        <fullName evidence="4">Transcriptional regulator</fullName>
    </submittedName>
</protein>
<dbReference type="InterPro" id="IPR036390">
    <property type="entry name" value="WH_DNA-bd_sf"/>
</dbReference>
<dbReference type="SUPFAM" id="SSF46785">
    <property type="entry name" value="Winged helix' DNA-binding domain"/>
    <property type="match status" value="1"/>
</dbReference>
<evidence type="ECO:0000313" key="7">
    <source>
        <dbReference type="Proteomes" id="UP001387110"/>
    </source>
</evidence>
<dbReference type="InterPro" id="IPR013196">
    <property type="entry name" value="HTH_11"/>
</dbReference>
<reference evidence="5 7" key="2">
    <citation type="submission" date="2023-12" db="EMBL/GenBank/DDBJ databases">
        <authorList>
            <person name="Easwaran N."/>
            <person name="Lazarus H.P.S."/>
        </authorList>
    </citation>
    <scope>NUCLEOTIDE SEQUENCE [LARGE SCALE GENOMIC DNA]</scope>
    <source>
        <strain evidence="5 7">VIT-2023</strain>
    </source>
</reference>
<reference evidence="4 6" key="1">
    <citation type="journal article" date="2015" name="Int. J. Syst. Evol. Microbiol.">
        <title>Exiguobacterium enclense sp. nov., isolated from sediment.</title>
        <authorList>
            <person name="Dastager S.G."/>
            <person name="Mawlankar R."/>
            <person name="Sonalkar V.V."/>
            <person name="Thorat M.N."/>
            <person name="Mual P."/>
            <person name="Verma A."/>
            <person name="Krishnamurthi S."/>
            <person name="Tang S.K."/>
            <person name="Li W.J."/>
        </authorList>
    </citation>
    <scope>NUCLEOTIDE SEQUENCE [LARGE SCALE GENOMIC DNA]</scope>
    <source>
        <strain evidence="4 6">NIO-1109</strain>
    </source>
</reference>
<dbReference type="InterPro" id="IPR004173">
    <property type="entry name" value="3H_domain"/>
</dbReference>
<dbReference type="PIRSF" id="PIRSF037847">
    <property type="entry name" value="NiaR"/>
    <property type="match status" value="1"/>
</dbReference>
<feature type="domain" description="Helix-turn-helix type 11" evidence="3">
    <location>
        <begin position="10"/>
        <end position="62"/>
    </location>
</feature>
<evidence type="ECO:0000313" key="6">
    <source>
        <dbReference type="Proteomes" id="UP000053797"/>
    </source>
</evidence>
<feature type="binding site" evidence="1">
    <location>
        <position position="149"/>
    </location>
    <ligand>
        <name>Ni(2+)</name>
        <dbReference type="ChEBI" id="CHEBI:49786"/>
    </ligand>
</feature>